<dbReference type="GO" id="GO:0019323">
    <property type="term" value="P:pentose catabolic process"/>
    <property type="evidence" value="ECO:0000318"/>
    <property type="project" value="GO_Central"/>
</dbReference>
<gene>
    <name evidence="8" type="ordered locus">TM_0283</name>
</gene>
<dbReference type="InParanoid" id="Q9WYB9"/>
<dbReference type="InterPro" id="IPR001303">
    <property type="entry name" value="Aldolase_II/adducin_N"/>
</dbReference>
<comment type="similarity">
    <text evidence="3">Belongs to the aldolase class II family. AraD/FucA subfamily.</text>
</comment>
<evidence type="ECO:0000256" key="3">
    <source>
        <dbReference type="ARBA" id="ARBA00010037"/>
    </source>
</evidence>
<keyword evidence="9" id="KW-1185">Reference proteome</keyword>
<evidence type="ECO:0000256" key="6">
    <source>
        <dbReference type="ARBA" id="ARBA00022833"/>
    </source>
</evidence>
<dbReference type="EC" id="5.1.3.4" evidence="4"/>
<dbReference type="FunCoup" id="Q9WYB9">
    <property type="interactions" value="74"/>
</dbReference>
<sequence>MRSTDRLLFIDFLLKFENKNGTVIPCCVDNFDCTFTHKGGKSMYEKERKELYNAHLLLEKYGLVAYTSGNVSVRIGDHVLIKPSGVPYTELKPEDFVVVDLEGNVIEGEKKPSVDTATHLYLYKHLDWAKSVIHTHSTFAMVWAILEKSIPVLCTAHADVFGEEIPLTEYAPVGSEAIGKAVVKVIGKSGAVLLRKHGVMIVGTSVDDAVKKAIFLEEVAKAAYFATLAGKPTPLPPDEVDHLYNQYHTKYGQK</sequence>
<comment type="catalytic activity">
    <reaction evidence="1">
        <text>L-ribulose 5-phosphate = D-xylulose 5-phosphate</text>
        <dbReference type="Rhea" id="RHEA:22368"/>
        <dbReference type="ChEBI" id="CHEBI:57737"/>
        <dbReference type="ChEBI" id="CHEBI:58226"/>
        <dbReference type="EC" id="5.1.3.4"/>
    </reaction>
</comment>
<dbReference type="PANTHER" id="PTHR22789:SF8">
    <property type="entry name" value="L-RIBULOSE-5-PHOSPHATE 4-EPIMERASE SGBE"/>
    <property type="match status" value="1"/>
</dbReference>
<protein>
    <recommendedName>
        <fullName evidence="4">L-ribulose-5-phosphate 4-epimerase</fullName>
        <ecNumber evidence="4">5.1.3.4</ecNumber>
    </recommendedName>
</protein>
<dbReference type="OrthoDB" id="9786287at2"/>
<dbReference type="KEGG" id="tma:TM0283"/>
<organism evidence="8 9">
    <name type="scientific">Thermotoga maritima (strain ATCC 43589 / DSM 3109 / JCM 10099 / NBRC 100826 / MSB8)</name>
    <dbReference type="NCBI Taxonomy" id="243274"/>
    <lineage>
        <taxon>Bacteria</taxon>
        <taxon>Thermotogati</taxon>
        <taxon>Thermotogota</taxon>
        <taxon>Thermotogae</taxon>
        <taxon>Thermotogales</taxon>
        <taxon>Thermotogaceae</taxon>
        <taxon>Thermotoga</taxon>
    </lineage>
</organism>
<dbReference type="PANTHER" id="PTHR22789">
    <property type="entry name" value="FUCULOSE PHOSPHATE ALDOLASE"/>
    <property type="match status" value="1"/>
</dbReference>
<dbReference type="PIR" id="A72396">
    <property type="entry name" value="A72396"/>
</dbReference>
<dbReference type="PaxDb" id="243274-THEMA_03310"/>
<evidence type="ECO:0000256" key="4">
    <source>
        <dbReference type="ARBA" id="ARBA00013186"/>
    </source>
</evidence>
<accession>Q9WYB9</accession>
<dbReference type="SUPFAM" id="SSF53639">
    <property type="entry name" value="AraD/HMP-PK domain-like"/>
    <property type="match status" value="1"/>
</dbReference>
<proteinExistence type="inferred from homology"/>
<comment type="cofactor">
    <cofactor evidence="2">
        <name>Zn(2+)</name>
        <dbReference type="ChEBI" id="CHEBI:29105"/>
    </cofactor>
</comment>
<evidence type="ECO:0000256" key="2">
    <source>
        <dbReference type="ARBA" id="ARBA00001947"/>
    </source>
</evidence>
<dbReference type="GO" id="GO:0005829">
    <property type="term" value="C:cytosol"/>
    <property type="evidence" value="ECO:0000318"/>
    <property type="project" value="GO_Central"/>
</dbReference>
<reference evidence="8 9" key="1">
    <citation type="journal article" date="1999" name="Nature">
        <title>Evidence for lateral gene transfer between Archaea and Bacteria from genome sequence of Thermotoga maritima.</title>
        <authorList>
            <person name="Nelson K.E."/>
            <person name="Clayton R.A."/>
            <person name="Gill S.R."/>
            <person name="Gwinn M.L."/>
            <person name="Dodson R.J."/>
            <person name="Haft D.H."/>
            <person name="Hickey E.K."/>
            <person name="Peterson J.D."/>
            <person name="Nelson W.C."/>
            <person name="Ketchum K.A."/>
            <person name="McDonald L."/>
            <person name="Utterback T.R."/>
            <person name="Malek J.A."/>
            <person name="Linher K.D."/>
            <person name="Garrett M.M."/>
            <person name="Stewart A.M."/>
            <person name="Cotton M.D."/>
            <person name="Pratt M.S."/>
            <person name="Phillips C.A."/>
            <person name="Richardson D."/>
            <person name="Heidelberg J."/>
            <person name="Sutton G.G."/>
            <person name="Fleischmann R.D."/>
            <person name="White O."/>
            <person name="Salzberg S.L."/>
            <person name="Smith H.O."/>
            <person name="Venter J.C."/>
            <person name="Fraser C.M."/>
        </authorList>
    </citation>
    <scope>NUCLEOTIDE SEQUENCE [LARGE SCALE GENOMIC DNA]</scope>
    <source>
        <strain evidence="9">ATCC 43589 / DSM 3109 / JCM 10099 / NBRC 100826 / MSB8</strain>
    </source>
</reference>
<keyword evidence="8" id="KW-0413">Isomerase</keyword>
<dbReference type="AlphaFoldDB" id="Q9WYB9"/>
<dbReference type="Pfam" id="PF00596">
    <property type="entry name" value="Aldolase_II"/>
    <property type="match status" value="1"/>
</dbReference>
<dbReference type="Gene3D" id="3.40.225.10">
    <property type="entry name" value="Class II aldolase/adducin N-terminal domain"/>
    <property type="match status" value="1"/>
</dbReference>
<evidence type="ECO:0000256" key="1">
    <source>
        <dbReference type="ARBA" id="ARBA00001726"/>
    </source>
</evidence>
<dbReference type="GO" id="GO:0046872">
    <property type="term" value="F:metal ion binding"/>
    <property type="evidence" value="ECO:0007669"/>
    <property type="project" value="UniProtKB-KW"/>
</dbReference>
<dbReference type="InterPro" id="IPR050197">
    <property type="entry name" value="Aldolase_class_II_sugar_metab"/>
</dbReference>
<dbReference type="InterPro" id="IPR036409">
    <property type="entry name" value="Aldolase_II/adducin_N_sf"/>
</dbReference>
<dbReference type="EnsemblBacteria" id="AAD35371">
    <property type="protein sequence ID" value="AAD35371"/>
    <property type="gene ID" value="TM_0283"/>
</dbReference>
<dbReference type="GO" id="GO:0016832">
    <property type="term" value="F:aldehyde-lyase activity"/>
    <property type="evidence" value="ECO:0000318"/>
    <property type="project" value="GO_Central"/>
</dbReference>
<dbReference type="GO" id="GO:0008742">
    <property type="term" value="F:L-ribulose-phosphate 4-epimerase activity"/>
    <property type="evidence" value="ECO:0007669"/>
    <property type="project" value="UniProtKB-EC"/>
</dbReference>
<name>Q9WYB9_THEMA</name>
<dbReference type="PATRIC" id="fig|243274.5.peg.288"/>
<keyword evidence="6" id="KW-0862">Zinc</keyword>
<feature type="domain" description="Class II aldolase/adducin N-terminal" evidence="7">
    <location>
        <begin position="49"/>
        <end position="224"/>
    </location>
</feature>
<evidence type="ECO:0000313" key="9">
    <source>
        <dbReference type="Proteomes" id="UP000008183"/>
    </source>
</evidence>
<keyword evidence="5" id="KW-0479">Metal-binding</keyword>
<dbReference type="SMR" id="Q9WYB9"/>
<evidence type="ECO:0000313" key="8">
    <source>
        <dbReference type="EMBL" id="AAD35371.1"/>
    </source>
</evidence>
<dbReference type="NCBIfam" id="NF005123">
    <property type="entry name" value="PRK06557.1"/>
    <property type="match status" value="1"/>
</dbReference>
<evidence type="ECO:0000259" key="7">
    <source>
        <dbReference type="SMART" id="SM01007"/>
    </source>
</evidence>
<dbReference type="Proteomes" id="UP000008183">
    <property type="component" value="Chromosome"/>
</dbReference>
<evidence type="ECO:0000256" key="5">
    <source>
        <dbReference type="ARBA" id="ARBA00022723"/>
    </source>
</evidence>
<dbReference type="EMBL" id="AE000512">
    <property type="protein sequence ID" value="AAD35371.1"/>
    <property type="molecule type" value="Genomic_DNA"/>
</dbReference>
<dbReference type="SMART" id="SM01007">
    <property type="entry name" value="Aldolase_II"/>
    <property type="match status" value="1"/>
</dbReference>